<dbReference type="Gene3D" id="1.10.418.70">
    <property type="entry name" value="Intraflagellar transport protein 81, N-terminal domain"/>
    <property type="match status" value="1"/>
</dbReference>
<feature type="domain" description="IFT81 calponin homology" evidence="16">
    <location>
        <begin position="3"/>
        <end position="115"/>
    </location>
</feature>
<sequence length="122" mass="14631">MSEQIKFIIQELNKEPFNKKFNLISFDSLRTDNLLQIVNDVFTEVDPKMKTDVRAEDPEQMVLKNLNFLRVLKYKPPETMDLSDFRQGLVTGEKSVIYHILEWILRRVPELKKNEHIWHNFL</sequence>
<dbReference type="FunFam" id="1.10.418.70:FF:000001">
    <property type="entry name" value="Intraflagellar transport protein 81 homolog"/>
    <property type="match status" value="1"/>
</dbReference>
<evidence type="ECO:0000256" key="6">
    <source>
        <dbReference type="ARBA" id="ARBA00022871"/>
    </source>
</evidence>
<keyword evidence="3" id="KW-0597">Phosphoprotein</keyword>
<dbReference type="EMBL" id="BPLR01018424">
    <property type="protein sequence ID" value="GIY99495.1"/>
    <property type="molecule type" value="Genomic_DNA"/>
</dbReference>
<keyword evidence="4" id="KW-0221">Differentiation</keyword>
<keyword evidence="18" id="KW-1185">Reference proteome</keyword>
<dbReference type="GO" id="GO:0060271">
    <property type="term" value="P:cilium assembly"/>
    <property type="evidence" value="ECO:0007669"/>
    <property type="project" value="InterPro"/>
</dbReference>
<evidence type="ECO:0000313" key="17">
    <source>
        <dbReference type="EMBL" id="GIY99495.1"/>
    </source>
</evidence>
<evidence type="ECO:0000256" key="9">
    <source>
        <dbReference type="ARBA" id="ARBA00023069"/>
    </source>
</evidence>
<name>A0AAV4Y0J1_CAEEX</name>
<comment type="subcellular location">
    <subcellularLocation>
        <location evidence="1">Cytoplasm</location>
        <location evidence="1">Cytoskeleton</location>
        <location evidence="1">Cilium basal body</location>
    </subcellularLocation>
</comment>
<accession>A0AAV4Y0J1</accession>
<dbReference type="GO" id="GO:0015631">
    <property type="term" value="F:tubulin binding"/>
    <property type="evidence" value="ECO:0007669"/>
    <property type="project" value="InterPro"/>
</dbReference>
<dbReference type="PANTHER" id="PTHR15614">
    <property type="entry name" value="INTRAFLAGELLAR TRANSPORT PROTEIN 81 HOMOLOG"/>
    <property type="match status" value="1"/>
</dbReference>
<evidence type="ECO:0000313" key="18">
    <source>
        <dbReference type="Proteomes" id="UP001054945"/>
    </source>
</evidence>
<dbReference type="InterPro" id="IPR043016">
    <property type="entry name" value="IFT81_N_sf"/>
</dbReference>
<keyword evidence="9" id="KW-0969">Cilium</keyword>
<evidence type="ECO:0000256" key="4">
    <source>
        <dbReference type="ARBA" id="ARBA00022782"/>
    </source>
</evidence>
<evidence type="ECO:0000256" key="5">
    <source>
        <dbReference type="ARBA" id="ARBA00022794"/>
    </source>
</evidence>
<evidence type="ECO:0000256" key="1">
    <source>
        <dbReference type="ARBA" id="ARBA00004120"/>
    </source>
</evidence>
<keyword evidence="8" id="KW-0175">Coiled coil</keyword>
<evidence type="ECO:0000256" key="11">
    <source>
        <dbReference type="ARBA" id="ARBA00023273"/>
    </source>
</evidence>
<comment type="function">
    <text evidence="13">Component of the intraflagellar transport (IFT) complex B: together with IFT74, forms a tubulin-binding module that specifically mediates transport of tubulin within the cilium. Binds tubulin via its CH (calponin-homology)-like region. Required for ciliogenesis. Required for proper regulation of SHH signaling. Plays an important role during spermatogenesis by modulating the assembly and elongation of the sperm flagella.</text>
</comment>
<dbReference type="GO" id="GO:0036064">
    <property type="term" value="C:ciliary basal body"/>
    <property type="evidence" value="ECO:0007669"/>
    <property type="project" value="TreeGrafter"/>
</dbReference>
<comment type="similarity">
    <text evidence="12">Belongs to the IFT81 family.</text>
</comment>
<comment type="caution">
    <text evidence="17">The sequence shown here is derived from an EMBL/GenBank/DDBJ whole genome shotgun (WGS) entry which is preliminary data.</text>
</comment>
<dbReference type="InterPro" id="IPR029600">
    <property type="entry name" value="IFT81"/>
</dbReference>
<dbReference type="GO" id="GO:0030992">
    <property type="term" value="C:intraciliary transport particle B"/>
    <property type="evidence" value="ECO:0007669"/>
    <property type="project" value="InterPro"/>
</dbReference>
<gene>
    <name evidence="17" type="primary">Ift81</name>
    <name evidence="17" type="ORF">CEXT_698001</name>
</gene>
<keyword evidence="6" id="KW-0744">Spermatogenesis</keyword>
<keyword evidence="7" id="KW-0007">Acetylation</keyword>
<keyword evidence="11" id="KW-0966">Cell projection</keyword>
<evidence type="ECO:0000256" key="14">
    <source>
        <dbReference type="ARBA" id="ARBA00073058"/>
    </source>
</evidence>
<protein>
    <recommendedName>
        <fullName evidence="14">Intraflagellar transport protein 81 homolog</fullName>
    </recommendedName>
    <alternativeName>
        <fullName evidence="15">Carnitine deficiency-associated protein expressed in ventricle 1</fullName>
    </alternativeName>
</protein>
<dbReference type="InterPro" id="IPR041146">
    <property type="entry name" value="IFT81_CH"/>
</dbReference>
<evidence type="ECO:0000256" key="3">
    <source>
        <dbReference type="ARBA" id="ARBA00022553"/>
    </source>
</evidence>
<organism evidence="17 18">
    <name type="scientific">Caerostris extrusa</name>
    <name type="common">Bark spider</name>
    <name type="synonym">Caerostris bankana</name>
    <dbReference type="NCBI Taxonomy" id="172846"/>
    <lineage>
        <taxon>Eukaryota</taxon>
        <taxon>Metazoa</taxon>
        <taxon>Ecdysozoa</taxon>
        <taxon>Arthropoda</taxon>
        <taxon>Chelicerata</taxon>
        <taxon>Arachnida</taxon>
        <taxon>Araneae</taxon>
        <taxon>Araneomorphae</taxon>
        <taxon>Entelegynae</taxon>
        <taxon>Araneoidea</taxon>
        <taxon>Araneidae</taxon>
        <taxon>Caerostris</taxon>
    </lineage>
</organism>
<dbReference type="PANTHER" id="PTHR15614:SF2">
    <property type="entry name" value="INTRAFLAGELLAR TRANSPORT PROTEIN 81 HOMOLOG"/>
    <property type="match status" value="1"/>
</dbReference>
<dbReference type="Proteomes" id="UP001054945">
    <property type="component" value="Unassembled WGS sequence"/>
</dbReference>
<evidence type="ECO:0000256" key="8">
    <source>
        <dbReference type="ARBA" id="ARBA00023054"/>
    </source>
</evidence>
<dbReference type="AlphaFoldDB" id="A0AAV4Y0J1"/>
<evidence type="ECO:0000256" key="15">
    <source>
        <dbReference type="ARBA" id="ARBA00079903"/>
    </source>
</evidence>
<keyword evidence="5" id="KW-0970">Cilium biogenesis/degradation</keyword>
<evidence type="ECO:0000256" key="12">
    <source>
        <dbReference type="ARBA" id="ARBA00043983"/>
    </source>
</evidence>
<evidence type="ECO:0000256" key="13">
    <source>
        <dbReference type="ARBA" id="ARBA00055755"/>
    </source>
</evidence>
<dbReference type="GO" id="GO:0042073">
    <property type="term" value="P:intraciliary transport"/>
    <property type="evidence" value="ECO:0007669"/>
    <property type="project" value="InterPro"/>
</dbReference>
<keyword evidence="2" id="KW-0963">Cytoplasm</keyword>
<keyword evidence="10" id="KW-0206">Cytoskeleton</keyword>
<evidence type="ECO:0000256" key="2">
    <source>
        <dbReference type="ARBA" id="ARBA00022490"/>
    </source>
</evidence>
<evidence type="ECO:0000256" key="10">
    <source>
        <dbReference type="ARBA" id="ARBA00023212"/>
    </source>
</evidence>
<reference evidence="17 18" key="1">
    <citation type="submission" date="2021-06" db="EMBL/GenBank/DDBJ databases">
        <title>Caerostris extrusa draft genome.</title>
        <authorList>
            <person name="Kono N."/>
            <person name="Arakawa K."/>
        </authorList>
    </citation>
    <scope>NUCLEOTIDE SEQUENCE [LARGE SCALE GENOMIC DNA]</scope>
</reference>
<dbReference type="Pfam" id="PF18383">
    <property type="entry name" value="IFT81_CH"/>
    <property type="match status" value="1"/>
</dbReference>
<evidence type="ECO:0000256" key="7">
    <source>
        <dbReference type="ARBA" id="ARBA00022990"/>
    </source>
</evidence>
<dbReference type="GO" id="GO:0030154">
    <property type="term" value="P:cell differentiation"/>
    <property type="evidence" value="ECO:0007669"/>
    <property type="project" value="UniProtKB-KW"/>
</dbReference>
<proteinExistence type="inferred from homology"/>
<evidence type="ECO:0000259" key="16">
    <source>
        <dbReference type="Pfam" id="PF18383"/>
    </source>
</evidence>
<dbReference type="GO" id="GO:0007283">
    <property type="term" value="P:spermatogenesis"/>
    <property type="evidence" value="ECO:0007669"/>
    <property type="project" value="UniProtKB-KW"/>
</dbReference>